<sequence length="291" mass="31603">MTLHQVSGSLCHARLLPVTVLVMQPDVSFWESLVFDGLDGLDVEVVTVAFGTVEVVARGRVAGVACPDRGRFSDRVHDCYERRLKDLPFGGRGVVIRLTVRRFICGVANCPRRTFAEPFTRLTVPHARFTTRLNHVLERVGLALAGRAGARLAAPLGFGAGRMTLLRRVMALPDPQFSTPRVPGVDDFAIRRGQTYSTVLTCGEPHRVVDVLPTREAGPLAGSLIDHPGVEIICRDRAGAYANPRELHQMGEKLQVGRPQNERAALRGDYVRGPPAGAAAPPGARSPARSR</sequence>
<feature type="compositionally biased region" description="Low complexity" evidence="1">
    <location>
        <begin position="272"/>
        <end position="291"/>
    </location>
</feature>
<feature type="region of interest" description="Disordered" evidence="1">
    <location>
        <begin position="254"/>
        <end position="291"/>
    </location>
</feature>
<dbReference type="InterPro" id="IPR047951">
    <property type="entry name" value="Transpos_ISL3"/>
</dbReference>
<name>A0A7W7RA72_KITKI</name>
<evidence type="ECO:0000256" key="1">
    <source>
        <dbReference type="SAM" id="MobiDB-lite"/>
    </source>
</evidence>
<evidence type="ECO:0000313" key="3">
    <source>
        <dbReference type="EMBL" id="MBB4928248.1"/>
    </source>
</evidence>
<dbReference type="RefSeq" id="WP_312897588.1">
    <property type="nucleotide sequence ID" value="NZ_JACHJV010000002.1"/>
</dbReference>
<evidence type="ECO:0000313" key="4">
    <source>
        <dbReference type="Proteomes" id="UP000540506"/>
    </source>
</evidence>
<dbReference type="InterPro" id="IPR029261">
    <property type="entry name" value="Transposase_Znf"/>
</dbReference>
<dbReference type="Pfam" id="PF14690">
    <property type="entry name" value="Zn_ribbon_ISL3"/>
    <property type="match status" value="1"/>
</dbReference>
<feature type="domain" description="Transposase IS204/IS1001/IS1096/IS1165 zinc-finger" evidence="2">
    <location>
        <begin position="64"/>
        <end position="105"/>
    </location>
</feature>
<keyword evidence="4" id="KW-1185">Reference proteome</keyword>
<gene>
    <name evidence="3" type="ORF">FHR34_007343</name>
</gene>
<protein>
    <submittedName>
        <fullName evidence="3">Transposase</fullName>
    </submittedName>
</protein>
<dbReference type="PANTHER" id="PTHR33498:SF1">
    <property type="entry name" value="TRANSPOSASE FOR INSERTION SEQUENCE ELEMENT IS1557"/>
    <property type="match status" value="1"/>
</dbReference>
<reference evidence="3 4" key="1">
    <citation type="submission" date="2020-08" db="EMBL/GenBank/DDBJ databases">
        <title>Sequencing the genomes of 1000 actinobacteria strains.</title>
        <authorList>
            <person name="Klenk H.-P."/>
        </authorList>
    </citation>
    <scope>NUCLEOTIDE SEQUENCE [LARGE SCALE GENOMIC DNA]</scope>
    <source>
        <strain evidence="3 4">DSM 41654</strain>
    </source>
</reference>
<feature type="compositionally biased region" description="Basic and acidic residues" evidence="1">
    <location>
        <begin position="260"/>
        <end position="270"/>
    </location>
</feature>
<proteinExistence type="predicted"/>
<organism evidence="3 4">
    <name type="scientific">Kitasatospora kifunensis</name>
    <name type="common">Streptomyces kifunensis</name>
    <dbReference type="NCBI Taxonomy" id="58351"/>
    <lineage>
        <taxon>Bacteria</taxon>
        <taxon>Bacillati</taxon>
        <taxon>Actinomycetota</taxon>
        <taxon>Actinomycetes</taxon>
        <taxon>Kitasatosporales</taxon>
        <taxon>Streptomycetaceae</taxon>
        <taxon>Kitasatospora</taxon>
    </lineage>
</organism>
<comment type="caution">
    <text evidence="3">The sequence shown here is derived from an EMBL/GenBank/DDBJ whole genome shotgun (WGS) entry which is preliminary data.</text>
</comment>
<evidence type="ECO:0000259" key="2">
    <source>
        <dbReference type="Pfam" id="PF14690"/>
    </source>
</evidence>
<dbReference type="AlphaFoldDB" id="A0A7W7RA72"/>
<accession>A0A7W7RA72</accession>
<dbReference type="Proteomes" id="UP000540506">
    <property type="component" value="Unassembled WGS sequence"/>
</dbReference>
<dbReference type="EMBL" id="JACHJV010000002">
    <property type="protein sequence ID" value="MBB4928248.1"/>
    <property type="molecule type" value="Genomic_DNA"/>
</dbReference>
<dbReference type="PANTHER" id="PTHR33498">
    <property type="entry name" value="TRANSPOSASE FOR INSERTION SEQUENCE ELEMENT IS1557"/>
    <property type="match status" value="1"/>
</dbReference>